<keyword evidence="4" id="KW-1185">Reference proteome</keyword>
<name>A0A5J9T756_9POAL</name>
<feature type="region of interest" description="Disordered" evidence="1">
    <location>
        <begin position="22"/>
        <end position="41"/>
    </location>
</feature>
<accession>A0A5J9T756</accession>
<comment type="caution">
    <text evidence="3">The sequence shown here is derived from an EMBL/GenBank/DDBJ whole genome shotgun (WGS) entry which is preliminary data.</text>
</comment>
<evidence type="ECO:0000256" key="1">
    <source>
        <dbReference type="SAM" id="MobiDB-lite"/>
    </source>
</evidence>
<evidence type="ECO:0000313" key="3">
    <source>
        <dbReference type="EMBL" id="TVU07185.1"/>
    </source>
</evidence>
<dbReference type="EMBL" id="RWGY01000045">
    <property type="protein sequence ID" value="TVU07185.1"/>
    <property type="molecule type" value="Genomic_DNA"/>
</dbReference>
<dbReference type="Gramene" id="TVU07185">
    <property type="protein sequence ID" value="TVU07185"/>
    <property type="gene ID" value="EJB05_47228"/>
</dbReference>
<dbReference type="CDD" id="cd06222">
    <property type="entry name" value="RNase_H_like"/>
    <property type="match status" value="1"/>
</dbReference>
<evidence type="ECO:0000313" key="4">
    <source>
        <dbReference type="Proteomes" id="UP000324897"/>
    </source>
</evidence>
<dbReference type="InterPro" id="IPR052929">
    <property type="entry name" value="RNase_H-like_EbsB-rel"/>
</dbReference>
<dbReference type="GO" id="GO:0004523">
    <property type="term" value="F:RNA-DNA hybrid ribonuclease activity"/>
    <property type="evidence" value="ECO:0007669"/>
    <property type="project" value="InterPro"/>
</dbReference>
<dbReference type="SUPFAM" id="SSF53098">
    <property type="entry name" value="Ribonuclease H-like"/>
    <property type="match status" value="1"/>
</dbReference>
<dbReference type="GO" id="GO:0003676">
    <property type="term" value="F:nucleic acid binding"/>
    <property type="evidence" value="ECO:0007669"/>
    <property type="project" value="InterPro"/>
</dbReference>
<gene>
    <name evidence="3" type="ORF">EJB05_47228</name>
</gene>
<sequence>MGSGEEPRDQAVEIAQVVVPVGAGKGHHDGTHPNSGAEKVTASTMPPASMEVHIAQNLHSYKHDNTIKKLTAAADLRAWFVRNEVVHGKGRVPVQVSAKFLTDLWEELCTVRQLQKEDKKGKQVLGGGMKKQSATSMEKLKRWIPPDHGWMKINVDGAYTEATGEAGIGIIIRDSFGRALLSSWRVIFSARNAEEVEALACLEGLALATEWAPHQVILESDCATVIQLMKSLGVQRSSVGFIIKEAQTFAA</sequence>
<dbReference type="AlphaFoldDB" id="A0A5J9T756"/>
<organism evidence="3 4">
    <name type="scientific">Eragrostis curvula</name>
    <name type="common">weeping love grass</name>
    <dbReference type="NCBI Taxonomy" id="38414"/>
    <lineage>
        <taxon>Eukaryota</taxon>
        <taxon>Viridiplantae</taxon>
        <taxon>Streptophyta</taxon>
        <taxon>Embryophyta</taxon>
        <taxon>Tracheophyta</taxon>
        <taxon>Spermatophyta</taxon>
        <taxon>Magnoliopsida</taxon>
        <taxon>Liliopsida</taxon>
        <taxon>Poales</taxon>
        <taxon>Poaceae</taxon>
        <taxon>PACMAD clade</taxon>
        <taxon>Chloridoideae</taxon>
        <taxon>Eragrostideae</taxon>
        <taxon>Eragrostidinae</taxon>
        <taxon>Eragrostis</taxon>
    </lineage>
</organism>
<dbReference type="InterPro" id="IPR036397">
    <property type="entry name" value="RNaseH_sf"/>
</dbReference>
<dbReference type="Gene3D" id="3.30.420.10">
    <property type="entry name" value="Ribonuclease H-like superfamily/Ribonuclease H"/>
    <property type="match status" value="1"/>
</dbReference>
<dbReference type="InterPro" id="IPR044730">
    <property type="entry name" value="RNase_H-like_dom_plant"/>
</dbReference>
<dbReference type="PANTHER" id="PTHR47074:SF73">
    <property type="entry name" value="OS04G0448401 PROTEIN"/>
    <property type="match status" value="1"/>
</dbReference>
<evidence type="ECO:0000259" key="2">
    <source>
        <dbReference type="Pfam" id="PF13456"/>
    </source>
</evidence>
<dbReference type="Pfam" id="PF13456">
    <property type="entry name" value="RVT_3"/>
    <property type="match status" value="1"/>
</dbReference>
<dbReference type="Proteomes" id="UP000324897">
    <property type="component" value="Unassembled WGS sequence"/>
</dbReference>
<feature type="domain" description="RNase H type-1" evidence="2">
    <location>
        <begin position="154"/>
        <end position="247"/>
    </location>
</feature>
<dbReference type="InterPro" id="IPR002156">
    <property type="entry name" value="RNaseH_domain"/>
</dbReference>
<protein>
    <recommendedName>
        <fullName evidence="2">RNase H type-1 domain-containing protein</fullName>
    </recommendedName>
</protein>
<proteinExistence type="predicted"/>
<dbReference type="InterPro" id="IPR012337">
    <property type="entry name" value="RNaseH-like_sf"/>
</dbReference>
<feature type="non-terminal residue" evidence="3">
    <location>
        <position position="1"/>
    </location>
</feature>
<dbReference type="PANTHER" id="PTHR47074">
    <property type="entry name" value="BNAC02G40300D PROTEIN"/>
    <property type="match status" value="1"/>
</dbReference>
<reference evidence="3 4" key="1">
    <citation type="journal article" date="2019" name="Sci. Rep.">
        <title>A high-quality genome of Eragrostis curvula grass provides insights into Poaceae evolution and supports new strategies to enhance forage quality.</title>
        <authorList>
            <person name="Carballo J."/>
            <person name="Santos B.A.C.M."/>
            <person name="Zappacosta D."/>
            <person name="Garbus I."/>
            <person name="Selva J.P."/>
            <person name="Gallo C.A."/>
            <person name="Diaz A."/>
            <person name="Albertini E."/>
            <person name="Caccamo M."/>
            <person name="Echenique V."/>
        </authorList>
    </citation>
    <scope>NUCLEOTIDE SEQUENCE [LARGE SCALE GENOMIC DNA]</scope>
    <source>
        <strain evidence="4">cv. Victoria</strain>
        <tissue evidence="3">Leaf</tissue>
    </source>
</reference>